<name>A0A6J5F952_9BURK</name>
<reference evidence="2 3" key="1">
    <citation type="submission" date="2020-04" db="EMBL/GenBank/DDBJ databases">
        <authorList>
            <person name="De Canck E."/>
        </authorList>
    </citation>
    <scope>NUCLEOTIDE SEQUENCE [LARGE SCALE GENOMIC DNA]</scope>
    <source>
        <strain evidence="2 3">LMG 29542</strain>
    </source>
</reference>
<organism evidence="2 3">
    <name type="scientific">Paraburkholderia humisilvae</name>
    <dbReference type="NCBI Taxonomy" id="627669"/>
    <lineage>
        <taxon>Bacteria</taxon>
        <taxon>Pseudomonadati</taxon>
        <taxon>Pseudomonadota</taxon>
        <taxon>Betaproteobacteria</taxon>
        <taxon>Burkholderiales</taxon>
        <taxon>Burkholderiaceae</taxon>
        <taxon>Paraburkholderia</taxon>
    </lineage>
</organism>
<feature type="region of interest" description="Disordered" evidence="1">
    <location>
        <begin position="33"/>
        <end position="71"/>
    </location>
</feature>
<keyword evidence="3" id="KW-1185">Reference proteome</keyword>
<accession>A0A6J5F952</accession>
<protein>
    <submittedName>
        <fullName evidence="2">Uncharacterized protein</fullName>
    </submittedName>
</protein>
<dbReference type="AlphaFoldDB" id="A0A6J5F952"/>
<evidence type="ECO:0000256" key="1">
    <source>
        <dbReference type="SAM" id="MobiDB-lite"/>
    </source>
</evidence>
<evidence type="ECO:0000313" key="3">
    <source>
        <dbReference type="Proteomes" id="UP000494363"/>
    </source>
</evidence>
<dbReference type="EMBL" id="CADIKH010000416">
    <property type="protein sequence ID" value="CAB3775329.1"/>
    <property type="molecule type" value="Genomic_DNA"/>
</dbReference>
<dbReference type="Proteomes" id="UP000494363">
    <property type="component" value="Unassembled WGS sequence"/>
</dbReference>
<proteinExistence type="predicted"/>
<sequence length="71" mass="7494">MQAVPDPDAQNSRPNTKRDWAACLSAQGERDKIHAPGMGCVGDAGRSQVHGRRNSAVSQRGHAGRGPSMTV</sequence>
<evidence type="ECO:0000313" key="2">
    <source>
        <dbReference type="EMBL" id="CAB3775329.1"/>
    </source>
</evidence>
<gene>
    <name evidence="2" type="ORF">LMG29542_08711</name>
</gene>